<comment type="caution">
    <text evidence="2">The sequence shown here is derived from an EMBL/GenBank/DDBJ whole genome shotgun (WGS) entry which is preliminary data.</text>
</comment>
<name>A0AAD9YIV6_COLKA</name>
<evidence type="ECO:0000256" key="1">
    <source>
        <dbReference type="SAM" id="MobiDB-lite"/>
    </source>
</evidence>
<gene>
    <name evidence="2" type="ORF">CKAH01_04897</name>
</gene>
<keyword evidence="3" id="KW-1185">Reference proteome</keyword>
<proteinExistence type="predicted"/>
<protein>
    <submittedName>
        <fullName evidence="2">Uncharacterized protein</fullName>
    </submittedName>
</protein>
<accession>A0AAD9YIV6</accession>
<reference evidence="2" key="1">
    <citation type="submission" date="2023-02" db="EMBL/GenBank/DDBJ databases">
        <title>Colletotrichum kahawae CIFC_Que2 genome sequencing and assembly.</title>
        <authorList>
            <person name="Baroncelli R."/>
        </authorList>
    </citation>
    <scope>NUCLEOTIDE SEQUENCE</scope>
    <source>
        <strain evidence="2">CIFC_Que2</strain>
    </source>
</reference>
<dbReference type="Proteomes" id="UP001281614">
    <property type="component" value="Unassembled WGS sequence"/>
</dbReference>
<organism evidence="2 3">
    <name type="scientific">Colletotrichum kahawae</name>
    <name type="common">Coffee berry disease fungus</name>
    <dbReference type="NCBI Taxonomy" id="34407"/>
    <lineage>
        <taxon>Eukaryota</taxon>
        <taxon>Fungi</taxon>
        <taxon>Dikarya</taxon>
        <taxon>Ascomycota</taxon>
        <taxon>Pezizomycotina</taxon>
        <taxon>Sordariomycetes</taxon>
        <taxon>Hypocreomycetidae</taxon>
        <taxon>Glomerellales</taxon>
        <taxon>Glomerellaceae</taxon>
        <taxon>Colletotrichum</taxon>
        <taxon>Colletotrichum gloeosporioides species complex</taxon>
    </lineage>
</organism>
<feature type="region of interest" description="Disordered" evidence="1">
    <location>
        <begin position="14"/>
        <end position="38"/>
    </location>
</feature>
<feature type="compositionally biased region" description="Polar residues" evidence="1">
    <location>
        <begin position="142"/>
        <end position="151"/>
    </location>
</feature>
<feature type="region of interest" description="Disordered" evidence="1">
    <location>
        <begin position="127"/>
        <end position="151"/>
    </location>
</feature>
<evidence type="ECO:0000313" key="3">
    <source>
        <dbReference type="Proteomes" id="UP001281614"/>
    </source>
</evidence>
<sequence length="151" mass="16620">MVMVILHQSDVRTPGITAANDHHPAQQKNTTPGKARVRPMSSLGGAVAVVAPRQERVLNVMPDVPQIFSLHPRARGRGPAKGDAQPVVSHRAQLAPSRSLTDTGIWATEDLLTHTLLLQQAWQTQRLGGPREPCSVPRQPDLWTTRQMLRK</sequence>
<dbReference type="AlphaFoldDB" id="A0AAD9YIV6"/>
<dbReference type="EMBL" id="VYYT01000135">
    <property type="protein sequence ID" value="KAK2764732.1"/>
    <property type="molecule type" value="Genomic_DNA"/>
</dbReference>
<evidence type="ECO:0000313" key="2">
    <source>
        <dbReference type="EMBL" id="KAK2764732.1"/>
    </source>
</evidence>